<dbReference type="EMBL" id="CP098401">
    <property type="protein sequence ID" value="URW76633.1"/>
    <property type="molecule type" value="Genomic_DNA"/>
</dbReference>
<dbReference type="InterPro" id="IPR054248">
    <property type="entry name" value="DUF6975"/>
</dbReference>
<reference evidence="1" key="1">
    <citation type="submission" date="2022-05" db="EMBL/GenBank/DDBJ databases">
        <title>Sphingomonas sp. strain RMG20 Genome sequencing and assembly.</title>
        <authorList>
            <person name="Kim I."/>
        </authorList>
    </citation>
    <scope>NUCLEOTIDE SEQUENCE</scope>
    <source>
        <strain evidence="1">RMG20</strain>
    </source>
</reference>
<dbReference type="Pfam" id="PF22391">
    <property type="entry name" value="DUF6975"/>
    <property type="match status" value="1"/>
</dbReference>
<keyword evidence="2" id="KW-1185">Reference proteome</keyword>
<accession>A0ABY4U259</accession>
<evidence type="ECO:0000313" key="1">
    <source>
        <dbReference type="EMBL" id="URW76633.1"/>
    </source>
</evidence>
<organism evidence="1 2">
    <name type="scientific">Sphingomonas donggukensis</name>
    <dbReference type="NCBI Taxonomy" id="2949093"/>
    <lineage>
        <taxon>Bacteria</taxon>
        <taxon>Pseudomonadati</taxon>
        <taxon>Pseudomonadota</taxon>
        <taxon>Alphaproteobacteria</taxon>
        <taxon>Sphingomonadales</taxon>
        <taxon>Sphingomonadaceae</taxon>
        <taxon>Sphingomonas</taxon>
    </lineage>
</organism>
<evidence type="ECO:0000313" key="2">
    <source>
        <dbReference type="Proteomes" id="UP001055580"/>
    </source>
</evidence>
<protein>
    <submittedName>
        <fullName evidence="1">Uncharacterized protein</fullName>
    </submittedName>
</protein>
<dbReference type="Proteomes" id="UP001055580">
    <property type="component" value="Chromosome"/>
</dbReference>
<dbReference type="RefSeq" id="WP_250754208.1">
    <property type="nucleotide sequence ID" value="NZ_CP098401.1"/>
</dbReference>
<sequence length="221" mass="23097">MAFGTVHSARYGEAWDALTALVAAEGSRREAYATALARPGAAMRDLADAAHCLCLLHGRHPGVIDFAAERATDPVVEAWLTEAAAAFADERAMLVGLVAAVGPLPSTPGQAETEGAILGQRHAMDMIATSDRAGCPIGATMALVLDWPAIRGVLETVAERLGRPIPALRLPEARDGATVIAALATSAAFERAMLFGAQQTLAQHRALWQLLDARSTARAGN</sequence>
<proteinExistence type="predicted"/>
<name>A0ABY4U259_9SPHN</name>
<gene>
    <name evidence="1" type="ORF">M9980_05325</name>
</gene>